<keyword evidence="1" id="KW-0805">Transcription regulation</keyword>
<evidence type="ECO:0000313" key="6">
    <source>
        <dbReference type="EMBL" id="NBC38130.1"/>
    </source>
</evidence>
<keyword evidence="7" id="KW-1185">Reference proteome</keyword>
<evidence type="ECO:0000256" key="2">
    <source>
        <dbReference type="ARBA" id="ARBA00023125"/>
    </source>
</evidence>
<dbReference type="InterPro" id="IPR049445">
    <property type="entry name" value="TetR_SbtR-like_C"/>
</dbReference>
<dbReference type="InterPro" id="IPR001647">
    <property type="entry name" value="HTH_TetR"/>
</dbReference>
<dbReference type="EMBL" id="JAAAPO010000009">
    <property type="protein sequence ID" value="NBC38130.1"/>
    <property type="molecule type" value="Genomic_DNA"/>
</dbReference>
<protein>
    <submittedName>
        <fullName evidence="6">TetR family transcriptional regulator</fullName>
    </submittedName>
</protein>
<gene>
    <name evidence="6" type="ORF">GTZ99_16390</name>
</gene>
<dbReference type="PRINTS" id="PR00455">
    <property type="entry name" value="HTHTETR"/>
</dbReference>
<evidence type="ECO:0000313" key="7">
    <source>
        <dbReference type="Proteomes" id="UP000753724"/>
    </source>
</evidence>
<dbReference type="InterPro" id="IPR050109">
    <property type="entry name" value="HTH-type_TetR-like_transc_reg"/>
</dbReference>
<accession>A0ABW9XHS6</accession>
<comment type="caution">
    <text evidence="6">The sequence shown here is derived from an EMBL/GenBank/DDBJ whole genome shotgun (WGS) entry which is preliminary data.</text>
</comment>
<reference evidence="7" key="1">
    <citation type="submission" date="2020-01" db="EMBL/GenBank/DDBJ databases">
        <title>Sphingomonas sp. strain CSW-10.</title>
        <authorList>
            <person name="Chen W.-M."/>
        </authorList>
    </citation>
    <scope>NUCLEOTIDE SEQUENCE [LARGE SCALE GENOMIC DNA]</scope>
    <source>
        <strain evidence="7">FSY-8</strain>
    </source>
</reference>
<dbReference type="PROSITE" id="PS50977">
    <property type="entry name" value="HTH_TETR_2"/>
    <property type="match status" value="1"/>
</dbReference>
<dbReference type="PANTHER" id="PTHR30055:SF234">
    <property type="entry name" value="HTH-TYPE TRANSCRIPTIONAL REGULATOR BETI"/>
    <property type="match status" value="1"/>
</dbReference>
<dbReference type="SUPFAM" id="SSF48498">
    <property type="entry name" value="Tetracyclin repressor-like, C-terminal domain"/>
    <property type="match status" value="1"/>
</dbReference>
<evidence type="ECO:0000256" key="1">
    <source>
        <dbReference type="ARBA" id="ARBA00023015"/>
    </source>
</evidence>
<keyword evidence="2 4" id="KW-0238">DNA-binding</keyword>
<name>A0ABW9XHS6_9SPHN</name>
<feature type="DNA-binding region" description="H-T-H motif" evidence="4">
    <location>
        <begin position="38"/>
        <end position="57"/>
    </location>
</feature>
<dbReference type="Pfam" id="PF21597">
    <property type="entry name" value="TetR_C_43"/>
    <property type="match status" value="1"/>
</dbReference>
<proteinExistence type="predicted"/>
<dbReference type="InterPro" id="IPR009057">
    <property type="entry name" value="Homeodomain-like_sf"/>
</dbReference>
<evidence type="ECO:0000259" key="5">
    <source>
        <dbReference type="PROSITE" id="PS50977"/>
    </source>
</evidence>
<keyword evidence="3" id="KW-0804">Transcription</keyword>
<dbReference type="Gene3D" id="1.10.357.10">
    <property type="entry name" value="Tetracycline Repressor, domain 2"/>
    <property type="match status" value="1"/>
</dbReference>
<sequence>MPAQIALSGPTRKDAVARRTALLDAAIDCIEAHGYAVPLEEIADRAGVGRATLYRNFKDRVALALAIFAREIDQLVPPETLELPFEDALRRIVRDGARMSALFARLLAEVQLDEAQLAAFRQLGLRAERALEPLVARAHAEGRLRPDVGAQELLMVVRMLGALCKPFKEEDEIAEMVTTGLTLLLHGIAPR</sequence>
<evidence type="ECO:0000256" key="4">
    <source>
        <dbReference type="PROSITE-ProRule" id="PRU00335"/>
    </source>
</evidence>
<evidence type="ECO:0000256" key="3">
    <source>
        <dbReference type="ARBA" id="ARBA00023163"/>
    </source>
</evidence>
<dbReference type="InterPro" id="IPR036271">
    <property type="entry name" value="Tet_transcr_reg_TetR-rel_C_sf"/>
</dbReference>
<feature type="domain" description="HTH tetR-type" evidence="5">
    <location>
        <begin position="16"/>
        <end position="75"/>
    </location>
</feature>
<dbReference type="Proteomes" id="UP000753724">
    <property type="component" value="Unassembled WGS sequence"/>
</dbReference>
<organism evidence="6 7">
    <name type="scientific">Novosphingobium ovatum</name>
    <dbReference type="NCBI Taxonomy" id="1908523"/>
    <lineage>
        <taxon>Bacteria</taxon>
        <taxon>Pseudomonadati</taxon>
        <taxon>Pseudomonadota</taxon>
        <taxon>Alphaproteobacteria</taxon>
        <taxon>Sphingomonadales</taxon>
        <taxon>Sphingomonadaceae</taxon>
        <taxon>Novosphingobium</taxon>
    </lineage>
</organism>
<dbReference type="Pfam" id="PF00440">
    <property type="entry name" value="TetR_N"/>
    <property type="match status" value="1"/>
</dbReference>
<dbReference type="RefSeq" id="WP_161720855.1">
    <property type="nucleotide sequence ID" value="NZ_JAAAPO010000009.1"/>
</dbReference>
<dbReference type="SUPFAM" id="SSF46689">
    <property type="entry name" value="Homeodomain-like"/>
    <property type="match status" value="1"/>
</dbReference>
<dbReference type="PANTHER" id="PTHR30055">
    <property type="entry name" value="HTH-TYPE TRANSCRIPTIONAL REGULATOR RUTR"/>
    <property type="match status" value="1"/>
</dbReference>